<dbReference type="EMBL" id="JAZHOG010000005">
    <property type="protein sequence ID" value="MEJ8567932.1"/>
    <property type="molecule type" value="Genomic_DNA"/>
</dbReference>
<feature type="chain" id="PRO_5043364913" evidence="5">
    <location>
        <begin position="26"/>
        <end position="529"/>
    </location>
</feature>
<dbReference type="GO" id="GO:0015833">
    <property type="term" value="P:peptide transport"/>
    <property type="evidence" value="ECO:0007669"/>
    <property type="project" value="TreeGrafter"/>
</dbReference>
<reference evidence="7 8" key="1">
    <citation type="submission" date="2024-02" db="EMBL/GenBank/DDBJ databases">
        <title>A novel Wenzhouxiangellaceae bacterium, isolated from coastal sediments.</title>
        <authorList>
            <person name="Du Z.-J."/>
            <person name="Ye Y.-Q."/>
            <person name="Zhang X.-Y."/>
        </authorList>
    </citation>
    <scope>NUCLEOTIDE SEQUENCE [LARGE SCALE GENOMIC DNA]</scope>
    <source>
        <strain evidence="7 8">CH-27</strain>
    </source>
</reference>
<dbReference type="FunFam" id="3.90.76.10:FF:000001">
    <property type="entry name" value="Oligopeptide ABC transporter substrate-binding protein"/>
    <property type="match status" value="1"/>
</dbReference>
<dbReference type="InterPro" id="IPR039424">
    <property type="entry name" value="SBP_5"/>
</dbReference>
<dbReference type="Gene3D" id="3.10.105.10">
    <property type="entry name" value="Dipeptide-binding Protein, Domain 3"/>
    <property type="match status" value="1"/>
</dbReference>
<dbReference type="Pfam" id="PF00496">
    <property type="entry name" value="SBP_bac_5"/>
    <property type="match status" value="1"/>
</dbReference>
<dbReference type="CDD" id="cd08504">
    <property type="entry name" value="PBP2_OppA"/>
    <property type="match status" value="1"/>
</dbReference>
<feature type="domain" description="Solute-binding protein family 5" evidence="6">
    <location>
        <begin position="69"/>
        <end position="451"/>
    </location>
</feature>
<dbReference type="PIRSF" id="PIRSF002741">
    <property type="entry name" value="MppA"/>
    <property type="match status" value="1"/>
</dbReference>
<accession>A0AAW9R8P8</accession>
<evidence type="ECO:0000313" key="7">
    <source>
        <dbReference type="EMBL" id="MEJ8567932.1"/>
    </source>
</evidence>
<gene>
    <name evidence="7" type="ORF">V3330_09880</name>
</gene>
<organism evidence="7 8">
    <name type="scientific">Elongatibacter sediminis</name>
    <dbReference type="NCBI Taxonomy" id="3119006"/>
    <lineage>
        <taxon>Bacteria</taxon>
        <taxon>Pseudomonadati</taxon>
        <taxon>Pseudomonadota</taxon>
        <taxon>Gammaproteobacteria</taxon>
        <taxon>Chromatiales</taxon>
        <taxon>Wenzhouxiangellaceae</taxon>
        <taxon>Elongatibacter</taxon>
    </lineage>
</organism>
<dbReference type="GO" id="GO:0030288">
    <property type="term" value="C:outer membrane-bounded periplasmic space"/>
    <property type="evidence" value="ECO:0007669"/>
    <property type="project" value="TreeGrafter"/>
</dbReference>
<dbReference type="RefSeq" id="WP_354695252.1">
    <property type="nucleotide sequence ID" value="NZ_JAZHOG010000005.1"/>
</dbReference>
<dbReference type="GO" id="GO:1904680">
    <property type="term" value="F:peptide transmembrane transporter activity"/>
    <property type="evidence" value="ECO:0007669"/>
    <property type="project" value="TreeGrafter"/>
</dbReference>
<dbReference type="Proteomes" id="UP001359886">
    <property type="component" value="Unassembled WGS sequence"/>
</dbReference>
<evidence type="ECO:0000256" key="2">
    <source>
        <dbReference type="ARBA" id="ARBA00005695"/>
    </source>
</evidence>
<dbReference type="InterPro" id="IPR000914">
    <property type="entry name" value="SBP_5_dom"/>
</dbReference>
<dbReference type="PANTHER" id="PTHR30290:SF10">
    <property type="entry name" value="PERIPLASMIC OLIGOPEPTIDE-BINDING PROTEIN-RELATED"/>
    <property type="match status" value="1"/>
</dbReference>
<keyword evidence="3" id="KW-0813">Transport</keyword>
<name>A0AAW9R8P8_9GAMM</name>
<comment type="caution">
    <text evidence="7">The sequence shown here is derived from an EMBL/GenBank/DDBJ whole genome shotgun (WGS) entry which is preliminary data.</text>
</comment>
<dbReference type="InterPro" id="IPR030678">
    <property type="entry name" value="Peptide/Ni-bd"/>
</dbReference>
<dbReference type="SUPFAM" id="SSF53850">
    <property type="entry name" value="Periplasmic binding protein-like II"/>
    <property type="match status" value="1"/>
</dbReference>
<sequence>MSARPCRLFAATVLLALGVVSSATADEPIRRGLGPEPDSLDIHRAQGLTAINLLRDLREGLLTFDAAGEPAPGVASDWAVREQGRVYEFSLRPEARWSDGTPVTAGDFVRAWRRALSSESQAVMAGLMSDVRNAQAVMSGQLPATSLGVEAPDSRTLVVRLVRPAPWFPEILAHPVTYPVHPASAEPAVTADARQAREAPVNGAYVIDEWTPRSVIRLVANPQFHAADAVAAGRIEYYPIEEPNTELARYRAGEIDITETIPAGRYQWLVENLAEDLRISPYLGSFWLGLNLRDADLGDSAGLRRALALAVDRQTLVRVVLGAGERPAWGIVPPGMAGYDAARLPAAELSQAEREAEARRLYAEAGYGSERPLRLELRYNTSGLHRRLSVAVAAMWKQVLGVHTELINEEWKVFVNNRRMGVVTQVFRGGWIADYADPASFLDLFVSGSELNNTFHTDAAFDGHMVAAAGLAGDERMRRLRQAEARLLETLPVIPLYYYVSRHLVRPGLGGWVDNVRDIHLSRYLTLPP</sequence>
<comment type="similarity">
    <text evidence="2">Belongs to the bacterial solute-binding protein 5 family.</text>
</comment>
<evidence type="ECO:0000313" key="8">
    <source>
        <dbReference type="Proteomes" id="UP001359886"/>
    </source>
</evidence>
<dbReference type="Gene3D" id="3.40.190.10">
    <property type="entry name" value="Periplasmic binding protein-like II"/>
    <property type="match status" value="1"/>
</dbReference>
<dbReference type="GO" id="GO:0043190">
    <property type="term" value="C:ATP-binding cassette (ABC) transporter complex"/>
    <property type="evidence" value="ECO:0007669"/>
    <property type="project" value="InterPro"/>
</dbReference>
<evidence type="ECO:0000259" key="6">
    <source>
        <dbReference type="Pfam" id="PF00496"/>
    </source>
</evidence>
<dbReference type="AlphaFoldDB" id="A0AAW9R8P8"/>
<evidence type="ECO:0000256" key="1">
    <source>
        <dbReference type="ARBA" id="ARBA00004196"/>
    </source>
</evidence>
<keyword evidence="4 5" id="KW-0732">Signal</keyword>
<dbReference type="PANTHER" id="PTHR30290">
    <property type="entry name" value="PERIPLASMIC BINDING COMPONENT OF ABC TRANSPORTER"/>
    <property type="match status" value="1"/>
</dbReference>
<protein>
    <submittedName>
        <fullName evidence="7">Peptide ABC transporter substrate-binding protein</fullName>
    </submittedName>
</protein>
<proteinExistence type="inferred from homology"/>
<feature type="signal peptide" evidence="5">
    <location>
        <begin position="1"/>
        <end position="25"/>
    </location>
</feature>
<dbReference type="Gene3D" id="3.90.76.10">
    <property type="entry name" value="Dipeptide-binding Protein, Domain 1"/>
    <property type="match status" value="1"/>
</dbReference>
<evidence type="ECO:0000256" key="5">
    <source>
        <dbReference type="SAM" id="SignalP"/>
    </source>
</evidence>
<evidence type="ECO:0000256" key="3">
    <source>
        <dbReference type="ARBA" id="ARBA00022448"/>
    </source>
</evidence>
<evidence type="ECO:0000256" key="4">
    <source>
        <dbReference type="ARBA" id="ARBA00022729"/>
    </source>
</evidence>
<comment type="subcellular location">
    <subcellularLocation>
        <location evidence="1">Cell envelope</location>
    </subcellularLocation>
</comment>
<keyword evidence="8" id="KW-1185">Reference proteome</keyword>